<keyword evidence="2" id="KW-1185">Reference proteome</keyword>
<dbReference type="AlphaFoldDB" id="A0A840MIM4"/>
<proteinExistence type="predicted"/>
<sequence>MAMQKQATHLHRDGYAIREDTEQCPTPNHGCIATCKQLLRHYMRVFGSYFKTACKYIQSD</sequence>
<comment type="caution">
    <text evidence="1">The sequence shown here is derived from an EMBL/GenBank/DDBJ whole genome shotgun (WGS) entry which is preliminary data.</text>
</comment>
<accession>A0A840MIM4</accession>
<evidence type="ECO:0000313" key="2">
    <source>
        <dbReference type="Proteomes" id="UP000575898"/>
    </source>
</evidence>
<reference evidence="1 2" key="1">
    <citation type="submission" date="2020-08" db="EMBL/GenBank/DDBJ databases">
        <title>Genomic Encyclopedia of Type Strains, Phase IV (KMG-IV): sequencing the most valuable type-strain genomes for metagenomic binning, comparative biology and taxonomic classification.</title>
        <authorList>
            <person name="Goeker M."/>
        </authorList>
    </citation>
    <scope>NUCLEOTIDE SEQUENCE [LARGE SCALE GENOMIC DNA]</scope>
    <source>
        <strain evidence="1 2">DSM 27165</strain>
    </source>
</reference>
<organism evidence="1 2">
    <name type="scientific">Chitinivorax tropicus</name>
    <dbReference type="NCBI Taxonomy" id="714531"/>
    <lineage>
        <taxon>Bacteria</taxon>
        <taxon>Pseudomonadati</taxon>
        <taxon>Pseudomonadota</taxon>
        <taxon>Betaproteobacteria</taxon>
        <taxon>Chitinivorax</taxon>
    </lineage>
</organism>
<name>A0A840MIM4_9PROT</name>
<dbReference type="EMBL" id="JACHHY010000003">
    <property type="protein sequence ID" value="MBB5017365.1"/>
    <property type="molecule type" value="Genomic_DNA"/>
</dbReference>
<gene>
    <name evidence="1" type="ORF">HNQ59_000629</name>
</gene>
<protein>
    <submittedName>
        <fullName evidence="1">Uncharacterized protein</fullName>
    </submittedName>
</protein>
<evidence type="ECO:0000313" key="1">
    <source>
        <dbReference type="EMBL" id="MBB5017365.1"/>
    </source>
</evidence>
<dbReference type="Proteomes" id="UP000575898">
    <property type="component" value="Unassembled WGS sequence"/>
</dbReference>